<dbReference type="InterPro" id="IPR036812">
    <property type="entry name" value="NAD(P)_OxRdtase_dom_sf"/>
</dbReference>
<keyword evidence="3" id="KW-1185">Reference proteome</keyword>
<dbReference type="InterPro" id="IPR023210">
    <property type="entry name" value="NADP_OxRdtase_dom"/>
</dbReference>
<reference evidence="2 3" key="1">
    <citation type="submission" date="2023-11" db="EMBL/GenBank/DDBJ databases">
        <title>Genome sequence of Microbacterium rhizosphaerae KACC 19337.</title>
        <authorList>
            <person name="Choi H."/>
            <person name="Kim S."/>
            <person name="Kim Y."/>
            <person name="Kwon S.-W."/>
            <person name="Heo J."/>
        </authorList>
    </citation>
    <scope>NUCLEOTIDE SEQUENCE [LARGE SCALE GENOMIC DNA]</scope>
    <source>
        <strain evidence="2 3">KACC 19337</strain>
    </source>
</reference>
<proteinExistence type="predicted"/>
<evidence type="ECO:0000313" key="3">
    <source>
        <dbReference type="Proteomes" id="UP001323798"/>
    </source>
</evidence>
<protein>
    <submittedName>
        <fullName evidence="2">Aldo/keto reductase</fullName>
    </submittedName>
</protein>
<accession>A0ABZ0SM43</accession>
<organism evidence="2 3">
    <name type="scientific">Microbacterium rhizosphaerae</name>
    <dbReference type="NCBI Taxonomy" id="1678237"/>
    <lineage>
        <taxon>Bacteria</taxon>
        <taxon>Bacillati</taxon>
        <taxon>Actinomycetota</taxon>
        <taxon>Actinomycetes</taxon>
        <taxon>Micrococcales</taxon>
        <taxon>Microbacteriaceae</taxon>
        <taxon>Microbacterium</taxon>
    </lineage>
</organism>
<evidence type="ECO:0000313" key="2">
    <source>
        <dbReference type="EMBL" id="WPR88757.1"/>
    </source>
</evidence>
<dbReference type="Pfam" id="PF00248">
    <property type="entry name" value="Aldo_ket_red"/>
    <property type="match status" value="1"/>
</dbReference>
<dbReference type="EMBL" id="CP139368">
    <property type="protein sequence ID" value="WPR88757.1"/>
    <property type="molecule type" value="Genomic_DNA"/>
</dbReference>
<dbReference type="SUPFAM" id="SSF51430">
    <property type="entry name" value="NAD(P)-linked oxidoreductase"/>
    <property type="match status" value="1"/>
</dbReference>
<dbReference type="RefSeq" id="WP_320941475.1">
    <property type="nucleotide sequence ID" value="NZ_BAABEU010000005.1"/>
</dbReference>
<name>A0ABZ0SM43_9MICO</name>
<evidence type="ECO:0000259" key="1">
    <source>
        <dbReference type="Pfam" id="PF00248"/>
    </source>
</evidence>
<dbReference type="InterPro" id="IPR050523">
    <property type="entry name" value="AKR_Detox_Biosynth"/>
</dbReference>
<sequence length="349" mass="36796">MAIFGVGSITGSLRAVVDAPVRGSSTDTPHPSAPIPVVGPAIGSNLRVALGETGFEIFPLTLGGAEFGWNVDLESSHDIIDRYVELGGNSLHTADSFSGGRSEHIIGQWLESRGLRDDIVVAARVGGHPDNPGIGPVNLVRAVEASLGRLRTDRIDVLYLDATGGRAALEDTLATAEWLVEAGKVRAIGAFGFTAADLVEARILSSAGFPRVTVLDVPYNILRRQEFDGDLRLVADAQGIAVTPSHALEHGFLTGAHRSRGRLPLGQRGVQIASSLNRRGSRVLRALDTIGAEIGVPDSAVAIAWLLAQRTVAAPIVNAFNERHVFEMVQGAGVRLSRAQLADIARANA</sequence>
<dbReference type="Gene3D" id="3.20.20.100">
    <property type="entry name" value="NADP-dependent oxidoreductase domain"/>
    <property type="match status" value="1"/>
</dbReference>
<gene>
    <name evidence="2" type="ORF">SM116_13405</name>
</gene>
<feature type="domain" description="NADP-dependent oxidoreductase" evidence="1">
    <location>
        <begin position="59"/>
        <end position="348"/>
    </location>
</feature>
<dbReference type="Proteomes" id="UP001323798">
    <property type="component" value="Chromosome"/>
</dbReference>
<dbReference type="PANTHER" id="PTHR43364">
    <property type="entry name" value="NADH-SPECIFIC METHYLGLYOXAL REDUCTASE-RELATED"/>
    <property type="match status" value="1"/>
</dbReference>
<dbReference type="PANTHER" id="PTHR43364:SF6">
    <property type="entry name" value="OXIDOREDUCTASE-RELATED"/>
    <property type="match status" value="1"/>
</dbReference>